<dbReference type="GO" id="GO:0016763">
    <property type="term" value="F:pentosyltransferase activity"/>
    <property type="evidence" value="ECO:0007669"/>
    <property type="project" value="TreeGrafter"/>
</dbReference>
<evidence type="ECO:0000256" key="6">
    <source>
        <dbReference type="ARBA" id="ARBA00022989"/>
    </source>
</evidence>
<dbReference type="STRING" id="1797794.A3H40_04095"/>
<comment type="subcellular location">
    <subcellularLocation>
        <location evidence="1">Cell membrane</location>
        <topology evidence="1">Multi-pass membrane protein</topology>
    </subcellularLocation>
</comment>
<name>A0A1F5N455_9BACT</name>
<comment type="caution">
    <text evidence="10">The sequence shown here is derived from an EMBL/GenBank/DDBJ whole genome shotgun (WGS) entry which is preliminary data.</text>
</comment>
<keyword evidence="3" id="KW-0328">Glycosyltransferase</keyword>
<dbReference type="Proteomes" id="UP000177057">
    <property type="component" value="Unassembled WGS sequence"/>
</dbReference>
<sequence>MNKAKLLNSKLLLIVILVLFLFTRLYKIGEIPLSVYWDEASIGYNAYSIAQTGKDEWGKFFPIHFRAFGEFKLPVYIYSVVPFVKIFGLNAFSVRLPAVLYSLGIIVLVFFLAKKISGSRTVGIFSSFFITISPWFFIFSRTGYEATAGLTFYLLGIYLFLFDKWSWYILFSVISFILSAYSYNSFRIIIPLTLPVLFFSELNKLKQVKIVPVILSVLILSLSFIPIYRLYKYDNGASRLQVVAAAPQAFLKNYYSHFDPKFLFISGDKNLRSQQMGFGELYLPELMLLPLGLLYLIKSKSKYKLLPIILLILGPIPAAITKESPHSLRAISMAPFISVISAVGAVAFGVWIKKTLIINTVIGLIFLAFFANYFLNFVNIYPVQSAKDWQYDYKKIFTDPKLQLVTSDRVLISDKDGQPYIFALFYLNYNPEKFRQEVVRNSVDKWGFSTVKSFGKFEFGQIKN</sequence>
<evidence type="ECO:0000256" key="1">
    <source>
        <dbReference type="ARBA" id="ARBA00004651"/>
    </source>
</evidence>
<gene>
    <name evidence="10" type="ORF">A3H40_04095</name>
</gene>
<dbReference type="GO" id="GO:0010041">
    <property type="term" value="P:response to iron(III) ion"/>
    <property type="evidence" value="ECO:0007669"/>
    <property type="project" value="TreeGrafter"/>
</dbReference>
<evidence type="ECO:0000259" key="9">
    <source>
        <dbReference type="Pfam" id="PF13231"/>
    </source>
</evidence>
<feature type="transmembrane region" description="Helical" evidence="8">
    <location>
        <begin position="168"/>
        <end position="190"/>
    </location>
</feature>
<evidence type="ECO:0000256" key="4">
    <source>
        <dbReference type="ARBA" id="ARBA00022679"/>
    </source>
</evidence>
<keyword evidence="6 8" id="KW-1133">Transmembrane helix</keyword>
<dbReference type="PANTHER" id="PTHR33908:SF3">
    <property type="entry name" value="UNDECAPRENYL PHOSPHATE-ALPHA-4-AMINO-4-DEOXY-L-ARABINOSE ARABINOSYL TRANSFERASE"/>
    <property type="match status" value="1"/>
</dbReference>
<protein>
    <recommendedName>
        <fullName evidence="9">Glycosyltransferase RgtA/B/C/D-like domain-containing protein</fullName>
    </recommendedName>
</protein>
<proteinExistence type="predicted"/>
<dbReference type="PANTHER" id="PTHR33908">
    <property type="entry name" value="MANNOSYLTRANSFERASE YKCB-RELATED"/>
    <property type="match status" value="1"/>
</dbReference>
<feature type="transmembrane region" description="Helical" evidence="8">
    <location>
        <begin position="333"/>
        <end position="351"/>
    </location>
</feature>
<feature type="transmembrane region" description="Helical" evidence="8">
    <location>
        <begin position="210"/>
        <end position="231"/>
    </location>
</feature>
<evidence type="ECO:0000256" key="8">
    <source>
        <dbReference type="SAM" id="Phobius"/>
    </source>
</evidence>
<evidence type="ECO:0000256" key="2">
    <source>
        <dbReference type="ARBA" id="ARBA00022475"/>
    </source>
</evidence>
<feature type="transmembrane region" description="Helical" evidence="8">
    <location>
        <begin position="303"/>
        <end position="321"/>
    </location>
</feature>
<dbReference type="InterPro" id="IPR038731">
    <property type="entry name" value="RgtA/B/C-like"/>
</dbReference>
<feature type="transmembrane region" description="Helical" evidence="8">
    <location>
        <begin position="144"/>
        <end position="161"/>
    </location>
</feature>
<dbReference type="GO" id="GO:0009103">
    <property type="term" value="P:lipopolysaccharide biosynthetic process"/>
    <property type="evidence" value="ECO:0007669"/>
    <property type="project" value="UniProtKB-ARBA"/>
</dbReference>
<dbReference type="AlphaFoldDB" id="A0A1F5N455"/>
<feature type="transmembrane region" description="Helical" evidence="8">
    <location>
        <begin position="92"/>
        <end position="113"/>
    </location>
</feature>
<dbReference type="EMBL" id="MFDV01000008">
    <property type="protein sequence ID" value="OGE72397.1"/>
    <property type="molecule type" value="Genomic_DNA"/>
</dbReference>
<feature type="transmembrane region" description="Helical" evidence="8">
    <location>
        <begin position="357"/>
        <end position="375"/>
    </location>
</feature>
<keyword evidence="4" id="KW-0808">Transferase</keyword>
<evidence type="ECO:0000256" key="5">
    <source>
        <dbReference type="ARBA" id="ARBA00022692"/>
    </source>
</evidence>
<dbReference type="InterPro" id="IPR050297">
    <property type="entry name" value="LipidA_mod_glycosyltrf_83"/>
</dbReference>
<dbReference type="Pfam" id="PF13231">
    <property type="entry name" value="PMT_2"/>
    <property type="match status" value="1"/>
</dbReference>
<evidence type="ECO:0000256" key="3">
    <source>
        <dbReference type="ARBA" id="ARBA00022676"/>
    </source>
</evidence>
<keyword evidence="2" id="KW-1003">Cell membrane</keyword>
<reference evidence="10 11" key="1">
    <citation type="journal article" date="2016" name="Nat. Commun.">
        <title>Thousands of microbial genomes shed light on interconnected biogeochemical processes in an aquifer system.</title>
        <authorList>
            <person name="Anantharaman K."/>
            <person name="Brown C.T."/>
            <person name="Hug L.A."/>
            <person name="Sharon I."/>
            <person name="Castelle C.J."/>
            <person name="Probst A.J."/>
            <person name="Thomas B.C."/>
            <person name="Singh A."/>
            <person name="Wilkins M.J."/>
            <person name="Karaoz U."/>
            <person name="Brodie E.L."/>
            <person name="Williams K.H."/>
            <person name="Hubbard S.S."/>
            <person name="Banfield J.F."/>
        </authorList>
    </citation>
    <scope>NUCLEOTIDE SEQUENCE [LARGE SCALE GENOMIC DNA]</scope>
</reference>
<accession>A0A1F5N455</accession>
<keyword evidence="5 8" id="KW-0812">Transmembrane</keyword>
<evidence type="ECO:0000313" key="10">
    <source>
        <dbReference type="EMBL" id="OGE72397.1"/>
    </source>
</evidence>
<evidence type="ECO:0000313" key="11">
    <source>
        <dbReference type="Proteomes" id="UP000177057"/>
    </source>
</evidence>
<feature type="transmembrane region" description="Helical" evidence="8">
    <location>
        <begin position="120"/>
        <end position="138"/>
    </location>
</feature>
<dbReference type="GO" id="GO:0005886">
    <property type="term" value="C:plasma membrane"/>
    <property type="evidence" value="ECO:0007669"/>
    <property type="project" value="UniProtKB-SubCell"/>
</dbReference>
<organism evidence="10 11">
    <name type="scientific">Candidatus Daviesbacteria bacterium RIFCSPLOWO2_02_FULL_38_15</name>
    <dbReference type="NCBI Taxonomy" id="1797794"/>
    <lineage>
        <taxon>Bacteria</taxon>
        <taxon>Candidatus Daviesiibacteriota</taxon>
    </lineage>
</organism>
<evidence type="ECO:0000256" key="7">
    <source>
        <dbReference type="ARBA" id="ARBA00023136"/>
    </source>
</evidence>
<feature type="domain" description="Glycosyltransferase RgtA/B/C/D-like" evidence="9">
    <location>
        <begin position="74"/>
        <end position="221"/>
    </location>
</feature>
<keyword evidence="7 8" id="KW-0472">Membrane</keyword>